<name>A0A164VA74_9CRUS</name>
<dbReference type="Proteomes" id="UP000076858">
    <property type="component" value="Unassembled WGS sequence"/>
</dbReference>
<dbReference type="AlphaFoldDB" id="A0A164VA74"/>
<sequence length="47" mass="5370">MHCHLSSERDNPPFVFSLSSSMTNNNELKIVYPNTKRSLTEGRDSTK</sequence>
<proteinExistence type="predicted"/>
<evidence type="ECO:0000313" key="1">
    <source>
        <dbReference type="EMBL" id="KZS12123.1"/>
    </source>
</evidence>
<accession>A0A164VA74</accession>
<gene>
    <name evidence="1" type="ORF">APZ42_023019</name>
</gene>
<reference evidence="1 2" key="1">
    <citation type="submission" date="2016-03" db="EMBL/GenBank/DDBJ databases">
        <title>EvidentialGene: Evidence-directed Construction of Genes on Genomes.</title>
        <authorList>
            <person name="Gilbert D.G."/>
            <person name="Choi J.-H."/>
            <person name="Mockaitis K."/>
            <person name="Colbourne J."/>
            <person name="Pfrender M."/>
        </authorList>
    </citation>
    <scope>NUCLEOTIDE SEQUENCE [LARGE SCALE GENOMIC DNA]</scope>
    <source>
        <strain evidence="1 2">Xinb3</strain>
        <tissue evidence="1">Complete organism</tissue>
    </source>
</reference>
<keyword evidence="2" id="KW-1185">Reference proteome</keyword>
<organism evidence="1 2">
    <name type="scientific">Daphnia magna</name>
    <dbReference type="NCBI Taxonomy" id="35525"/>
    <lineage>
        <taxon>Eukaryota</taxon>
        <taxon>Metazoa</taxon>
        <taxon>Ecdysozoa</taxon>
        <taxon>Arthropoda</taxon>
        <taxon>Crustacea</taxon>
        <taxon>Branchiopoda</taxon>
        <taxon>Diplostraca</taxon>
        <taxon>Cladocera</taxon>
        <taxon>Anomopoda</taxon>
        <taxon>Daphniidae</taxon>
        <taxon>Daphnia</taxon>
    </lineage>
</organism>
<protein>
    <submittedName>
        <fullName evidence="1">Uncharacterized protein</fullName>
    </submittedName>
</protein>
<evidence type="ECO:0000313" key="2">
    <source>
        <dbReference type="Proteomes" id="UP000076858"/>
    </source>
</evidence>
<dbReference type="EMBL" id="LRGB01001366">
    <property type="protein sequence ID" value="KZS12123.1"/>
    <property type="molecule type" value="Genomic_DNA"/>
</dbReference>
<comment type="caution">
    <text evidence="1">The sequence shown here is derived from an EMBL/GenBank/DDBJ whole genome shotgun (WGS) entry which is preliminary data.</text>
</comment>